<keyword evidence="2" id="KW-1133">Transmembrane helix</keyword>
<dbReference type="Proteomes" id="UP001524586">
    <property type="component" value="Unassembled WGS sequence"/>
</dbReference>
<name>A0ABT1U9A0_9GAMM</name>
<protein>
    <submittedName>
        <fullName evidence="3">Type II toxin-antitoxin system RelE/ParE family toxin</fullName>
    </submittedName>
</protein>
<dbReference type="InterPro" id="IPR035093">
    <property type="entry name" value="RelE/ParE_toxin_dom_sf"/>
</dbReference>
<keyword evidence="1" id="KW-1277">Toxin-antitoxin system</keyword>
<organism evidence="3 4">
    <name type="scientific">Methylomonas rivi</name>
    <dbReference type="NCBI Taxonomy" id="2952226"/>
    <lineage>
        <taxon>Bacteria</taxon>
        <taxon>Pseudomonadati</taxon>
        <taxon>Pseudomonadota</taxon>
        <taxon>Gammaproteobacteria</taxon>
        <taxon>Methylococcales</taxon>
        <taxon>Methylococcaceae</taxon>
        <taxon>Methylomonas</taxon>
    </lineage>
</organism>
<gene>
    <name evidence="3" type="ORF">NP596_18385</name>
</gene>
<proteinExistence type="predicted"/>
<dbReference type="Gene3D" id="3.30.2310.20">
    <property type="entry name" value="RelE-like"/>
    <property type="match status" value="1"/>
</dbReference>
<keyword evidence="4" id="KW-1185">Reference proteome</keyword>
<dbReference type="InterPro" id="IPR007712">
    <property type="entry name" value="RelE/ParE_toxin"/>
</dbReference>
<dbReference type="Pfam" id="PF05016">
    <property type="entry name" value="ParE_toxin"/>
    <property type="match status" value="1"/>
</dbReference>
<feature type="transmembrane region" description="Helical" evidence="2">
    <location>
        <begin position="64"/>
        <end position="85"/>
    </location>
</feature>
<keyword evidence="2" id="KW-0472">Membrane</keyword>
<accession>A0ABT1U9A0</accession>
<keyword evidence="2" id="KW-0812">Transmembrane</keyword>
<dbReference type="RefSeq" id="WP_256616856.1">
    <property type="nucleotide sequence ID" value="NZ_JANIBK010000162.1"/>
</dbReference>
<evidence type="ECO:0000256" key="1">
    <source>
        <dbReference type="ARBA" id="ARBA00022649"/>
    </source>
</evidence>
<evidence type="ECO:0000313" key="3">
    <source>
        <dbReference type="EMBL" id="MCQ8130433.1"/>
    </source>
</evidence>
<comment type="caution">
    <text evidence="3">The sequence shown here is derived from an EMBL/GenBank/DDBJ whole genome shotgun (WGS) entry which is preliminary data.</text>
</comment>
<evidence type="ECO:0000256" key="2">
    <source>
        <dbReference type="SAM" id="Phobius"/>
    </source>
</evidence>
<dbReference type="EMBL" id="JANIBK010000162">
    <property type="protein sequence ID" value="MCQ8130433.1"/>
    <property type="molecule type" value="Genomic_DNA"/>
</dbReference>
<sequence>MKIEFLEAAQVELDQAFEWYETQQINLGRQFLNELDAAIRRVIAYPDAYISIERNLRRCLIKRFPYAILYGIDADIIVIVAVAHLHRKPDYWLSRINN</sequence>
<reference evidence="3 4" key="1">
    <citation type="submission" date="2022-07" db="EMBL/GenBank/DDBJ databases">
        <title>Methylomonas rivi sp. nov., Methylomonas rosea sp. nov., Methylomonas aureus sp. nov. and Methylomonas subterranea sp. nov., four novel methanotrophs isolated from a freshwater creek and the deep terrestrial subsurface.</title>
        <authorList>
            <person name="Abin C."/>
            <person name="Sankaranarayanan K."/>
            <person name="Garner C."/>
            <person name="Sindelar R."/>
            <person name="Kotary K."/>
            <person name="Garner R."/>
            <person name="Barclay S."/>
            <person name="Lawson P."/>
            <person name="Krumholz L."/>
        </authorList>
    </citation>
    <scope>NUCLEOTIDE SEQUENCE [LARGE SCALE GENOMIC DNA]</scope>
    <source>
        <strain evidence="3 4">WSC-6</strain>
    </source>
</reference>
<evidence type="ECO:0000313" key="4">
    <source>
        <dbReference type="Proteomes" id="UP001524586"/>
    </source>
</evidence>